<sequence length="348" mass="40431">MASETSDSGTRYGSFKQYSVEDLRKRLIQDQETIEKLPKYSAYRSFRERLLKKCHSLLKAQEEKNIDNEEELLHLMRAMQLVKPRVTEDMRHIGVSPCPEHDIMNKGPKEHIGEHLRRRYFGDQEFAGYSSTFPPRTKKPMPDYVKDMHFFNYTERHDLTWERIFEAGMTNGAFENVTVFDTYKANDEYYKRVMDHKLAWAREGGHGDYPVDRLALSPSYYEELARQRNRSKTGIPAVDPPLPPGVIKRGVDDVGQEDSDDENLPVLIDADEERQRRHAASRDDFNPFPTRFDIEKDMSRAAEAREAHEKKLAEAAGLEHLISNQKKEGKVDKDAVRDAQYPRQLPAI</sequence>
<organism evidence="2">
    <name type="scientific">Lotharella oceanica</name>
    <dbReference type="NCBI Taxonomy" id="641309"/>
    <lineage>
        <taxon>Eukaryota</taxon>
        <taxon>Sar</taxon>
        <taxon>Rhizaria</taxon>
        <taxon>Cercozoa</taxon>
        <taxon>Chlorarachniophyceae</taxon>
        <taxon>Lotharella</taxon>
    </lineage>
</organism>
<gene>
    <name evidence="2" type="ORF">LSP00402_LOCUS18131</name>
</gene>
<name>A0A7S2XEV6_9EUKA</name>
<accession>A0A7S2XEV6</accession>
<evidence type="ECO:0000313" key="2">
    <source>
        <dbReference type="EMBL" id="CAD9774139.1"/>
    </source>
</evidence>
<evidence type="ECO:0000256" key="1">
    <source>
        <dbReference type="SAM" id="MobiDB-lite"/>
    </source>
</evidence>
<feature type="compositionally biased region" description="Acidic residues" evidence="1">
    <location>
        <begin position="254"/>
        <end position="263"/>
    </location>
</feature>
<dbReference type="EMBL" id="HBHP01029393">
    <property type="protein sequence ID" value="CAD9774139.1"/>
    <property type="molecule type" value="Transcribed_RNA"/>
</dbReference>
<feature type="region of interest" description="Disordered" evidence="1">
    <location>
        <begin position="316"/>
        <end position="348"/>
    </location>
</feature>
<feature type="region of interest" description="Disordered" evidence="1">
    <location>
        <begin position="227"/>
        <end position="292"/>
    </location>
</feature>
<reference evidence="2" key="1">
    <citation type="submission" date="2021-01" db="EMBL/GenBank/DDBJ databases">
        <authorList>
            <person name="Corre E."/>
            <person name="Pelletier E."/>
            <person name="Niang G."/>
            <person name="Scheremetjew M."/>
            <person name="Finn R."/>
            <person name="Kale V."/>
            <person name="Holt S."/>
            <person name="Cochrane G."/>
            <person name="Meng A."/>
            <person name="Brown T."/>
            <person name="Cohen L."/>
        </authorList>
    </citation>
    <scope>NUCLEOTIDE SEQUENCE</scope>
    <source>
        <strain evidence="2">CCMP622</strain>
    </source>
</reference>
<protein>
    <submittedName>
        <fullName evidence="2">Uncharacterized protein</fullName>
    </submittedName>
</protein>
<feature type="compositionally biased region" description="Basic and acidic residues" evidence="1">
    <location>
        <begin position="325"/>
        <end position="337"/>
    </location>
</feature>
<proteinExistence type="predicted"/>
<dbReference type="AlphaFoldDB" id="A0A7S2XEV6"/>